<keyword evidence="3" id="KW-0732">Signal</keyword>
<protein>
    <submittedName>
        <fullName evidence="5">N-acetylmuramoyl-L-alanine amidase</fullName>
        <ecNumber evidence="5">3.5.1.28</ecNumber>
    </submittedName>
</protein>
<dbReference type="AlphaFoldDB" id="A0A9D2B9V5"/>
<dbReference type="PANTHER" id="PTHR30404:SF0">
    <property type="entry name" value="N-ACETYLMURAMOYL-L-ALANINE AMIDASE AMIC"/>
    <property type="match status" value="1"/>
</dbReference>
<evidence type="ECO:0000256" key="3">
    <source>
        <dbReference type="SAM" id="SignalP"/>
    </source>
</evidence>
<dbReference type="Proteomes" id="UP000886721">
    <property type="component" value="Unassembled WGS sequence"/>
</dbReference>
<dbReference type="PANTHER" id="PTHR30404">
    <property type="entry name" value="N-ACETYLMURAMOYL-L-ALANINE AMIDASE"/>
    <property type="match status" value="1"/>
</dbReference>
<dbReference type="EC" id="3.5.1.28" evidence="5"/>
<feature type="domain" description="MurNAc-LAA" evidence="4">
    <location>
        <begin position="136"/>
        <end position="255"/>
    </location>
</feature>
<name>A0A9D2B9V5_9FIRM</name>
<keyword evidence="1 5" id="KW-0378">Hydrolase</keyword>
<dbReference type="InterPro" id="IPR002508">
    <property type="entry name" value="MurNAc-LAA_cat"/>
</dbReference>
<feature type="chain" id="PRO_5039368140" evidence="3">
    <location>
        <begin position="18"/>
        <end position="266"/>
    </location>
</feature>
<reference evidence="5" key="2">
    <citation type="submission" date="2021-04" db="EMBL/GenBank/DDBJ databases">
        <authorList>
            <person name="Gilroy R."/>
        </authorList>
    </citation>
    <scope>NUCLEOTIDE SEQUENCE</scope>
    <source>
        <strain evidence="5">CHK191-13928</strain>
    </source>
</reference>
<comment type="caution">
    <text evidence="5">The sequence shown here is derived from an EMBL/GenBank/DDBJ whole genome shotgun (WGS) entry which is preliminary data.</text>
</comment>
<organism evidence="5 6">
    <name type="scientific">Candidatus Anaerostipes excrementavium</name>
    <dbReference type="NCBI Taxonomy" id="2838463"/>
    <lineage>
        <taxon>Bacteria</taxon>
        <taxon>Bacillati</taxon>
        <taxon>Bacillota</taxon>
        <taxon>Clostridia</taxon>
        <taxon>Lachnospirales</taxon>
        <taxon>Lachnospiraceae</taxon>
        <taxon>Anaerostipes</taxon>
    </lineage>
</organism>
<gene>
    <name evidence="5" type="ORF">H9735_09145</name>
</gene>
<dbReference type="Pfam" id="PF01520">
    <property type="entry name" value="Amidase_3"/>
    <property type="match status" value="1"/>
</dbReference>
<accession>A0A9D2B9V5</accession>
<evidence type="ECO:0000313" key="5">
    <source>
        <dbReference type="EMBL" id="HIX68263.1"/>
    </source>
</evidence>
<evidence type="ECO:0000256" key="2">
    <source>
        <dbReference type="SAM" id="MobiDB-lite"/>
    </source>
</evidence>
<dbReference type="GO" id="GO:0009253">
    <property type="term" value="P:peptidoglycan catabolic process"/>
    <property type="evidence" value="ECO:0007669"/>
    <property type="project" value="InterPro"/>
</dbReference>
<dbReference type="GO" id="GO:0008745">
    <property type="term" value="F:N-acetylmuramoyl-L-alanine amidase activity"/>
    <property type="evidence" value="ECO:0007669"/>
    <property type="project" value="UniProtKB-EC"/>
</dbReference>
<feature type="region of interest" description="Disordered" evidence="2">
    <location>
        <begin position="59"/>
        <end position="84"/>
    </location>
</feature>
<dbReference type="GO" id="GO:0030288">
    <property type="term" value="C:outer membrane-bounded periplasmic space"/>
    <property type="evidence" value="ECO:0007669"/>
    <property type="project" value="TreeGrafter"/>
</dbReference>
<sequence length="266" mass="29278">MKKCLMLLILMVCVCFAGCRKNGEEKKTSDHHKASEETAQKVTEEAAADKEKKIMIAIDPGHQKEQMTDQEPIGPGASETKPKVASGTQGVVTKEPEYQVTLQVSQKLKQVLKTKGYDVYMIRETNDVELSNRERAQMANGSGASVFLRLHCNGDDNSSVNGALTMCPTESNPYCSEIAGDSLKLSEVIVSSLCQSTGAKNRGVIRTDQMSGINWCEIPVTIVEIGFMSNPEEDQKLVSESYQEKLAKGIAEGVDQYFKQQKEDDE</sequence>
<reference evidence="5" key="1">
    <citation type="journal article" date="2021" name="PeerJ">
        <title>Extensive microbial diversity within the chicken gut microbiome revealed by metagenomics and culture.</title>
        <authorList>
            <person name="Gilroy R."/>
            <person name="Ravi A."/>
            <person name="Getino M."/>
            <person name="Pursley I."/>
            <person name="Horton D.L."/>
            <person name="Alikhan N.F."/>
            <person name="Baker D."/>
            <person name="Gharbi K."/>
            <person name="Hall N."/>
            <person name="Watson M."/>
            <person name="Adriaenssens E.M."/>
            <person name="Foster-Nyarko E."/>
            <person name="Jarju S."/>
            <person name="Secka A."/>
            <person name="Antonio M."/>
            <person name="Oren A."/>
            <person name="Chaudhuri R.R."/>
            <person name="La Ragione R."/>
            <person name="Hildebrand F."/>
            <person name="Pallen M.J."/>
        </authorList>
    </citation>
    <scope>NUCLEOTIDE SEQUENCE</scope>
    <source>
        <strain evidence="5">CHK191-13928</strain>
    </source>
</reference>
<dbReference type="Gene3D" id="3.40.630.40">
    <property type="entry name" value="Zn-dependent exopeptidases"/>
    <property type="match status" value="1"/>
</dbReference>
<proteinExistence type="predicted"/>
<dbReference type="EMBL" id="DXEM01000031">
    <property type="protein sequence ID" value="HIX68263.1"/>
    <property type="molecule type" value="Genomic_DNA"/>
</dbReference>
<feature type="signal peptide" evidence="3">
    <location>
        <begin position="1"/>
        <end position="17"/>
    </location>
</feature>
<evidence type="ECO:0000259" key="4">
    <source>
        <dbReference type="SMART" id="SM00646"/>
    </source>
</evidence>
<dbReference type="InterPro" id="IPR050695">
    <property type="entry name" value="N-acetylmuramoyl_amidase_3"/>
</dbReference>
<evidence type="ECO:0000256" key="1">
    <source>
        <dbReference type="ARBA" id="ARBA00022801"/>
    </source>
</evidence>
<dbReference type="SUPFAM" id="SSF53187">
    <property type="entry name" value="Zn-dependent exopeptidases"/>
    <property type="match status" value="1"/>
</dbReference>
<feature type="region of interest" description="Disordered" evidence="2">
    <location>
        <begin position="23"/>
        <end position="46"/>
    </location>
</feature>
<dbReference type="SMART" id="SM00646">
    <property type="entry name" value="Ami_3"/>
    <property type="match status" value="1"/>
</dbReference>
<dbReference type="CDD" id="cd02696">
    <property type="entry name" value="MurNAc-LAA"/>
    <property type="match status" value="1"/>
</dbReference>
<evidence type="ECO:0000313" key="6">
    <source>
        <dbReference type="Proteomes" id="UP000886721"/>
    </source>
</evidence>